<dbReference type="Pfam" id="PF00530">
    <property type="entry name" value="SRCR"/>
    <property type="match status" value="1"/>
</dbReference>
<evidence type="ECO:0000256" key="3">
    <source>
        <dbReference type="ARBA" id="ARBA00022729"/>
    </source>
</evidence>
<dbReference type="InterPro" id="IPR013783">
    <property type="entry name" value="Ig-like_fold"/>
</dbReference>
<sequence>MESTKVPSPLAKLALVLSTLGCSIVYVNVEALDLVTKVIGDGYECRGRVEINHDGQWVTVCNRGWDMSDTRTVCREVGCWLASLPNGFKFSPNRAVWLNHISCTGEAPDPMYCSHSSRNCTSHDDPTMDCSGRPVLSILAPFTAFQVGEAIHFSCTVPSGPKVLNFHLYKKGVETPLVTQRADNGKRRMELTLTDVEVAHQGTYSCVNSNRLSSHIPQPMYHSNSIDIAVVELNRPQISYNTSMKAPSGWVFKGKSFNVTCSTHPLYPGGSFQLRLIRPNSTVRHSLPALTPTVTFSFSNAQTQHEGYYCCQYKVQMGKRMLASRESPPLPISVRDTDRAMSPVRISMLVSGLTFVVATFIILIVFRILSKRKRKLTELERESRTCVDNTYIALTTIK</sequence>
<keyword evidence="7 10" id="KW-1015">Disulfide bond</keyword>
<dbReference type="InterPro" id="IPR003599">
    <property type="entry name" value="Ig_sub"/>
</dbReference>
<gene>
    <name evidence="14" type="ORF">ACEWY4_000576</name>
</gene>
<proteinExistence type="predicted"/>
<dbReference type="PRINTS" id="PR00258">
    <property type="entry name" value="SPERACTRCPTR"/>
</dbReference>
<comment type="caution">
    <text evidence="10">Lacks conserved residue(s) required for the propagation of feature annotation.</text>
</comment>
<evidence type="ECO:0000256" key="1">
    <source>
        <dbReference type="ARBA" id="ARBA00004167"/>
    </source>
</evidence>
<evidence type="ECO:0000259" key="13">
    <source>
        <dbReference type="PROSITE" id="PS50835"/>
    </source>
</evidence>
<dbReference type="PROSITE" id="PS50287">
    <property type="entry name" value="SRCR_2"/>
    <property type="match status" value="1"/>
</dbReference>
<keyword evidence="5 11" id="KW-1133">Transmembrane helix</keyword>
<evidence type="ECO:0000256" key="9">
    <source>
        <dbReference type="ARBA" id="ARBA00023319"/>
    </source>
</evidence>
<feature type="transmembrane region" description="Helical" evidence="11">
    <location>
        <begin position="346"/>
        <end position="369"/>
    </location>
</feature>
<keyword evidence="8" id="KW-0325">Glycoprotein</keyword>
<dbReference type="SMART" id="SM00202">
    <property type="entry name" value="SR"/>
    <property type="match status" value="1"/>
</dbReference>
<dbReference type="SMART" id="SM00409">
    <property type="entry name" value="IG"/>
    <property type="match status" value="2"/>
</dbReference>
<organism evidence="14 15">
    <name type="scientific">Coilia grayii</name>
    <name type="common">Gray's grenadier anchovy</name>
    <dbReference type="NCBI Taxonomy" id="363190"/>
    <lineage>
        <taxon>Eukaryota</taxon>
        <taxon>Metazoa</taxon>
        <taxon>Chordata</taxon>
        <taxon>Craniata</taxon>
        <taxon>Vertebrata</taxon>
        <taxon>Euteleostomi</taxon>
        <taxon>Actinopterygii</taxon>
        <taxon>Neopterygii</taxon>
        <taxon>Teleostei</taxon>
        <taxon>Clupei</taxon>
        <taxon>Clupeiformes</taxon>
        <taxon>Clupeoidei</taxon>
        <taxon>Engraulidae</taxon>
        <taxon>Coilinae</taxon>
        <taxon>Coilia</taxon>
    </lineage>
</organism>
<evidence type="ECO:0000256" key="7">
    <source>
        <dbReference type="ARBA" id="ARBA00023157"/>
    </source>
</evidence>
<evidence type="ECO:0000313" key="14">
    <source>
        <dbReference type="EMBL" id="KAL2103708.1"/>
    </source>
</evidence>
<dbReference type="InterPro" id="IPR036772">
    <property type="entry name" value="SRCR-like_dom_sf"/>
</dbReference>
<dbReference type="FunFam" id="2.60.40.10:FF:000033">
    <property type="entry name" value="Killer cell immunoglobulin-like receptor"/>
    <property type="match status" value="1"/>
</dbReference>
<comment type="caution">
    <text evidence="14">The sequence shown here is derived from an EMBL/GenBank/DDBJ whole genome shotgun (WGS) entry which is preliminary data.</text>
</comment>
<protein>
    <recommendedName>
        <fullName evidence="16">Deleted in malignant brain tumors 1 protein-like</fullName>
    </recommendedName>
</protein>
<dbReference type="Gene3D" id="2.60.40.10">
    <property type="entry name" value="Immunoglobulins"/>
    <property type="match status" value="2"/>
</dbReference>
<dbReference type="PROSITE" id="PS50835">
    <property type="entry name" value="IG_LIKE"/>
    <property type="match status" value="1"/>
</dbReference>
<evidence type="ECO:0000259" key="12">
    <source>
        <dbReference type="PROSITE" id="PS50287"/>
    </source>
</evidence>
<keyword evidence="9" id="KW-0393">Immunoglobulin domain</keyword>
<dbReference type="SUPFAM" id="SSF56487">
    <property type="entry name" value="SRCR-like"/>
    <property type="match status" value="1"/>
</dbReference>
<dbReference type="EMBL" id="JBHFQA010000001">
    <property type="protein sequence ID" value="KAL2103708.1"/>
    <property type="molecule type" value="Genomic_DNA"/>
</dbReference>
<evidence type="ECO:0000256" key="2">
    <source>
        <dbReference type="ARBA" id="ARBA00022692"/>
    </source>
</evidence>
<feature type="domain" description="Ig-like" evidence="13">
    <location>
        <begin position="134"/>
        <end position="217"/>
    </location>
</feature>
<dbReference type="Pfam" id="PF13927">
    <property type="entry name" value="Ig_3"/>
    <property type="match status" value="1"/>
</dbReference>
<dbReference type="InterPro" id="IPR001190">
    <property type="entry name" value="SRCR"/>
</dbReference>
<evidence type="ECO:0000256" key="11">
    <source>
        <dbReference type="SAM" id="Phobius"/>
    </source>
</evidence>
<dbReference type="SUPFAM" id="SSF48726">
    <property type="entry name" value="Immunoglobulin"/>
    <property type="match status" value="2"/>
</dbReference>
<feature type="disulfide bond" evidence="10">
    <location>
        <begin position="103"/>
        <end position="113"/>
    </location>
</feature>
<evidence type="ECO:0000313" key="15">
    <source>
        <dbReference type="Proteomes" id="UP001591681"/>
    </source>
</evidence>
<dbReference type="CDD" id="cd00096">
    <property type="entry name" value="Ig"/>
    <property type="match status" value="1"/>
</dbReference>
<dbReference type="Gene3D" id="3.10.250.10">
    <property type="entry name" value="SRCR-like domain"/>
    <property type="match status" value="1"/>
</dbReference>
<dbReference type="FunFam" id="2.60.40.10:FF:001946">
    <property type="entry name" value="Antigen WC1.1"/>
    <property type="match status" value="1"/>
</dbReference>
<feature type="domain" description="SRCR" evidence="12">
    <location>
        <begin position="36"/>
        <end position="131"/>
    </location>
</feature>
<dbReference type="GO" id="GO:0016020">
    <property type="term" value="C:membrane"/>
    <property type="evidence" value="ECO:0007669"/>
    <property type="project" value="UniProtKB-SubCell"/>
</dbReference>
<comment type="subcellular location">
    <subcellularLocation>
        <location evidence="1">Membrane</location>
        <topology evidence="1">Single-pass membrane protein</topology>
    </subcellularLocation>
</comment>
<keyword evidence="3" id="KW-0732">Signal</keyword>
<keyword evidence="15" id="KW-1185">Reference proteome</keyword>
<keyword evidence="2 11" id="KW-0812">Transmembrane</keyword>
<evidence type="ECO:0000256" key="8">
    <source>
        <dbReference type="ARBA" id="ARBA00023180"/>
    </source>
</evidence>
<name>A0ABD1KX30_9TELE</name>
<reference evidence="14 15" key="1">
    <citation type="submission" date="2024-09" db="EMBL/GenBank/DDBJ databases">
        <title>A chromosome-level genome assembly of Gray's grenadier anchovy, Coilia grayii.</title>
        <authorList>
            <person name="Fu Z."/>
        </authorList>
    </citation>
    <scope>NUCLEOTIDE SEQUENCE [LARGE SCALE GENOMIC DNA]</scope>
    <source>
        <strain evidence="14">G4</strain>
        <tissue evidence="14">Muscle</tissue>
    </source>
</reference>
<dbReference type="AlphaFoldDB" id="A0ABD1KX30"/>
<dbReference type="InterPro" id="IPR036179">
    <property type="entry name" value="Ig-like_dom_sf"/>
</dbReference>
<evidence type="ECO:0008006" key="16">
    <source>
        <dbReference type="Google" id="ProtNLM"/>
    </source>
</evidence>
<accession>A0ABD1KX30</accession>
<evidence type="ECO:0000256" key="10">
    <source>
        <dbReference type="PROSITE-ProRule" id="PRU00196"/>
    </source>
</evidence>
<keyword evidence="6 11" id="KW-0472">Membrane</keyword>
<evidence type="ECO:0000256" key="4">
    <source>
        <dbReference type="ARBA" id="ARBA00022737"/>
    </source>
</evidence>
<dbReference type="PANTHER" id="PTHR48071">
    <property type="entry name" value="SRCR DOMAIN-CONTAINING PROTEIN"/>
    <property type="match status" value="1"/>
</dbReference>
<dbReference type="InterPro" id="IPR007110">
    <property type="entry name" value="Ig-like_dom"/>
</dbReference>
<dbReference type="Proteomes" id="UP001591681">
    <property type="component" value="Unassembled WGS sequence"/>
</dbReference>
<dbReference type="PANTHER" id="PTHR48071:SF23">
    <property type="entry name" value="SI:CH211-150O23.3"/>
    <property type="match status" value="1"/>
</dbReference>
<evidence type="ECO:0000256" key="5">
    <source>
        <dbReference type="ARBA" id="ARBA00022989"/>
    </source>
</evidence>
<dbReference type="FunFam" id="3.10.250.10:FF:000016">
    <property type="entry name" value="Scavenger receptor cysteine-rich protein type 12"/>
    <property type="match status" value="1"/>
</dbReference>
<keyword evidence="4" id="KW-0677">Repeat</keyword>
<evidence type="ECO:0000256" key="6">
    <source>
        <dbReference type="ARBA" id="ARBA00023136"/>
    </source>
</evidence>